<dbReference type="Proteomes" id="UP001195941">
    <property type="component" value="Unassembled WGS sequence"/>
</dbReference>
<proteinExistence type="predicted"/>
<dbReference type="Pfam" id="PF13704">
    <property type="entry name" value="Glyco_tranf_2_4"/>
    <property type="match status" value="1"/>
</dbReference>
<protein>
    <submittedName>
        <fullName evidence="4">Glycosyltransferase family 2 protein</fullName>
    </submittedName>
</protein>
<gene>
    <name evidence="4" type="ORF">IT775_00360</name>
</gene>
<evidence type="ECO:0000256" key="1">
    <source>
        <dbReference type="ARBA" id="ARBA00004167"/>
    </source>
</evidence>
<evidence type="ECO:0000256" key="2">
    <source>
        <dbReference type="ARBA" id="ARBA00022692"/>
    </source>
</evidence>
<keyword evidence="2" id="KW-0812">Transmembrane</keyword>
<reference evidence="4 5" key="1">
    <citation type="journal article" date="2021" name="Arch. Microbiol.">
        <title>Thalassobius aquimarinus sp. nov., isolated from the Sea of Japan seashore.</title>
        <authorList>
            <person name="Kurilenko V.V."/>
            <person name="Romanenko L.A."/>
            <person name="Chernysheva N.Y."/>
            <person name="Velansky P.V."/>
            <person name="Tekutyeva L.A."/>
            <person name="Isaeva M.P."/>
            <person name="Mikhailov V.V."/>
        </authorList>
    </citation>
    <scope>NUCLEOTIDE SEQUENCE [LARGE SCALE GENOMIC DNA]</scope>
    <source>
        <strain evidence="4 5">KMM 8518</strain>
    </source>
</reference>
<name>A0ABS5HKP3_9RHOB</name>
<organism evidence="4 5">
    <name type="scientific">Thalassovita aquimarina</name>
    <dbReference type="NCBI Taxonomy" id="2785917"/>
    <lineage>
        <taxon>Bacteria</taxon>
        <taxon>Pseudomonadati</taxon>
        <taxon>Pseudomonadota</taxon>
        <taxon>Alphaproteobacteria</taxon>
        <taxon>Rhodobacterales</taxon>
        <taxon>Roseobacteraceae</taxon>
        <taxon>Thalassovita</taxon>
    </lineage>
</organism>
<dbReference type="RefSeq" id="WP_212699086.1">
    <property type="nucleotide sequence ID" value="NZ_JADMKU010000001.1"/>
</dbReference>
<dbReference type="SUPFAM" id="SSF53448">
    <property type="entry name" value="Nucleotide-diphospho-sugar transferases"/>
    <property type="match status" value="1"/>
</dbReference>
<comment type="caution">
    <text evidence="4">The sequence shown here is derived from an EMBL/GenBank/DDBJ whole genome shotgun (WGS) entry which is preliminary data.</text>
</comment>
<accession>A0ABS5HKP3</accession>
<evidence type="ECO:0000313" key="5">
    <source>
        <dbReference type="Proteomes" id="UP001195941"/>
    </source>
</evidence>
<comment type="subcellular location">
    <subcellularLocation>
        <location evidence="1">Membrane</location>
        <topology evidence="1">Single-pass membrane protein</topology>
    </subcellularLocation>
</comment>
<keyword evidence="3" id="KW-0472">Membrane</keyword>
<sequence>MNILAILTVRNEGAFLLEWLAHHRAAGFTDFLVFSNDCQDGTDRMLDRLDEMGLITHVRNDGPYGKGGIQFTAYKLAEKHALLAKADWAMTLDVDEFVNIHCGAHTVTDLIEALPQATAITLTWRLFGNAGIVRYEDKPVTETFQRAAPAVMHWPWRAAMFKTLYRNDGTYGKLGVHRPRQPDPVRIGQSRWFDGEGRELNRKFAGTRIFSNFGQSNYALAQLNHYALGAMESFVLKADRGRAVHSDQMLDLDYWVERNFNGDEDRTIQALSGPMRTELDRLMADPELARLHGEAVTWRKARFEELMLLESYRALFGRLLTTPPSRPLSKDAARFLTHFANLGRKTRQQ</sequence>
<dbReference type="PANTHER" id="PTHR21461:SF69">
    <property type="entry name" value="GLYCOSYLTRANSFERASE FAMILY 92 PROTEIN"/>
    <property type="match status" value="1"/>
</dbReference>
<dbReference type="EMBL" id="JADMKU010000001">
    <property type="protein sequence ID" value="MBR9649574.1"/>
    <property type="molecule type" value="Genomic_DNA"/>
</dbReference>
<keyword evidence="5" id="KW-1185">Reference proteome</keyword>
<evidence type="ECO:0000313" key="4">
    <source>
        <dbReference type="EMBL" id="MBR9649574.1"/>
    </source>
</evidence>
<dbReference type="PANTHER" id="PTHR21461">
    <property type="entry name" value="GLYCOSYLTRANSFERASE FAMILY 92 PROTEIN"/>
    <property type="match status" value="1"/>
</dbReference>
<dbReference type="InterPro" id="IPR029044">
    <property type="entry name" value="Nucleotide-diphossugar_trans"/>
</dbReference>
<keyword evidence="3" id="KW-1133">Transmembrane helix</keyword>
<evidence type="ECO:0000256" key="3">
    <source>
        <dbReference type="ARBA" id="ARBA00022989"/>
    </source>
</evidence>